<proteinExistence type="predicted"/>
<dbReference type="InterPro" id="IPR010664">
    <property type="entry name" value="LipoPS_assembly_LptC-rel"/>
</dbReference>
<dbReference type="Pfam" id="PF06835">
    <property type="entry name" value="LptC"/>
    <property type="match status" value="1"/>
</dbReference>
<dbReference type="AlphaFoldDB" id="A0A5P2G8G2"/>
<dbReference type="Gene3D" id="2.60.450.10">
    <property type="entry name" value="Lipopolysaccharide (LPS) transport protein A like domain"/>
    <property type="match status" value="1"/>
</dbReference>
<protein>
    <submittedName>
        <fullName evidence="1">LPS export ABC transporter periplasmic protein LptC</fullName>
    </submittedName>
</protein>
<dbReference type="Proteomes" id="UP000292424">
    <property type="component" value="Chromosome"/>
</dbReference>
<organism evidence="1 2">
    <name type="scientific">Rhizosphaericola mali</name>
    <dbReference type="NCBI Taxonomy" id="2545455"/>
    <lineage>
        <taxon>Bacteria</taxon>
        <taxon>Pseudomonadati</taxon>
        <taxon>Bacteroidota</taxon>
        <taxon>Chitinophagia</taxon>
        <taxon>Chitinophagales</taxon>
        <taxon>Chitinophagaceae</taxon>
        <taxon>Rhizosphaericola</taxon>
    </lineage>
</organism>
<dbReference type="PROSITE" id="PS51257">
    <property type="entry name" value="PROKAR_LIPOPROTEIN"/>
    <property type="match status" value="1"/>
</dbReference>
<dbReference type="OrthoDB" id="9812080at2"/>
<dbReference type="NCBIfam" id="TIGR04409">
    <property type="entry name" value="LptC_YrbK"/>
    <property type="match status" value="1"/>
</dbReference>
<sequence>MKMFLYIALVLFLVSCKNDINEVRALDKKHDINMETGTMINAYMSTEGKVKAHLTAPYMIRSTSDSNMTEFPKTLTVFLYDDSTRVNTHIFAKYGRYIQRKSLIYLRDSVVIYNVAKDTLRTSELFWDQNSGRMYTSKEVWVHQYFPENYIDALDGMETSSQNLNNYTFFNPRYGSFMSYSEASLSPGSMDTKK</sequence>
<name>A0A5P2G8G2_9BACT</name>
<keyword evidence="2" id="KW-1185">Reference proteome</keyword>
<dbReference type="KEGG" id="arac:E0W69_016610"/>
<gene>
    <name evidence="1" type="primary">lptC</name>
    <name evidence="1" type="ORF">E0W69_016610</name>
</gene>
<evidence type="ECO:0000313" key="1">
    <source>
        <dbReference type="EMBL" id="QES90202.1"/>
    </source>
</evidence>
<dbReference type="RefSeq" id="WP_131331158.1">
    <property type="nucleotide sequence ID" value="NZ_CP044016.1"/>
</dbReference>
<reference evidence="1 2" key="1">
    <citation type="submission" date="2019-09" db="EMBL/GenBank/DDBJ databases">
        <title>Complete genome sequence of Arachidicoccus sp. B3-10 isolated from apple orchard soil.</title>
        <authorList>
            <person name="Kim H.S."/>
            <person name="Han K.-I."/>
            <person name="Suh M.K."/>
            <person name="Lee K.C."/>
            <person name="Eom M.K."/>
            <person name="Kim J.-S."/>
            <person name="Kang S.W."/>
            <person name="Sin Y."/>
            <person name="Lee J.-S."/>
        </authorList>
    </citation>
    <scope>NUCLEOTIDE SEQUENCE [LARGE SCALE GENOMIC DNA]</scope>
    <source>
        <strain evidence="1 2">B3-10</strain>
    </source>
</reference>
<accession>A0A5P2G8G2</accession>
<dbReference type="GO" id="GO:0005886">
    <property type="term" value="C:plasma membrane"/>
    <property type="evidence" value="ECO:0007669"/>
    <property type="project" value="InterPro"/>
</dbReference>
<dbReference type="InterPro" id="IPR026265">
    <property type="entry name" value="LptC"/>
</dbReference>
<dbReference type="EMBL" id="CP044016">
    <property type="protein sequence ID" value="QES90202.1"/>
    <property type="molecule type" value="Genomic_DNA"/>
</dbReference>
<dbReference type="GO" id="GO:0015221">
    <property type="term" value="F:lipopolysaccharide transmembrane transporter activity"/>
    <property type="evidence" value="ECO:0007669"/>
    <property type="project" value="InterPro"/>
</dbReference>
<evidence type="ECO:0000313" key="2">
    <source>
        <dbReference type="Proteomes" id="UP000292424"/>
    </source>
</evidence>